<dbReference type="InterPro" id="IPR032710">
    <property type="entry name" value="NTF2-like_dom_sf"/>
</dbReference>
<dbReference type="Pfam" id="PF12680">
    <property type="entry name" value="SnoaL_2"/>
    <property type="match status" value="1"/>
</dbReference>
<comment type="caution">
    <text evidence="2">The sequence shown here is derived from an EMBL/GenBank/DDBJ whole genome shotgun (WGS) entry which is preliminary data.</text>
</comment>
<dbReference type="EMBL" id="JBHSFZ010000044">
    <property type="protein sequence ID" value="MFC4595572.1"/>
    <property type="molecule type" value="Genomic_DNA"/>
</dbReference>
<evidence type="ECO:0000313" key="2">
    <source>
        <dbReference type="EMBL" id="MFC4595572.1"/>
    </source>
</evidence>
<dbReference type="RefSeq" id="WP_380805899.1">
    <property type="nucleotide sequence ID" value="NZ_JBHSFZ010000044.1"/>
</dbReference>
<protein>
    <submittedName>
        <fullName evidence="2">Nuclear transport factor 2 family protein</fullName>
    </submittedName>
</protein>
<evidence type="ECO:0000313" key="3">
    <source>
        <dbReference type="Proteomes" id="UP001595957"/>
    </source>
</evidence>
<evidence type="ECO:0000259" key="1">
    <source>
        <dbReference type="Pfam" id="PF12680"/>
    </source>
</evidence>
<dbReference type="SUPFAM" id="SSF54427">
    <property type="entry name" value="NTF2-like"/>
    <property type="match status" value="1"/>
</dbReference>
<sequence length="150" mass="17417">MTSNVNRDLFVTMLTALGRKEFDTVERCLADDIVFEWPFPVMDGFPTEHRGAGWFLQAMETSWRDFDDYAYKIEVIHDLAEDTRLIAEYSSHSRYRPTGEPYSNRYISILDFADGRITRWREYVNPRVVAQVLGERASWSEDNGAHTAPA</sequence>
<organism evidence="2 3">
    <name type="scientific">Sphingobium tyrosinilyticum</name>
    <dbReference type="NCBI Taxonomy" id="2715436"/>
    <lineage>
        <taxon>Bacteria</taxon>
        <taxon>Pseudomonadati</taxon>
        <taxon>Pseudomonadota</taxon>
        <taxon>Alphaproteobacteria</taxon>
        <taxon>Sphingomonadales</taxon>
        <taxon>Sphingomonadaceae</taxon>
        <taxon>Sphingobium</taxon>
    </lineage>
</organism>
<accession>A0ABV9F1V5</accession>
<keyword evidence="3" id="KW-1185">Reference proteome</keyword>
<dbReference type="Gene3D" id="3.10.450.50">
    <property type="match status" value="1"/>
</dbReference>
<gene>
    <name evidence="2" type="ORF">ACFO3E_15450</name>
</gene>
<dbReference type="InterPro" id="IPR037401">
    <property type="entry name" value="SnoaL-like"/>
</dbReference>
<dbReference type="Proteomes" id="UP001595957">
    <property type="component" value="Unassembled WGS sequence"/>
</dbReference>
<reference evidence="3" key="1">
    <citation type="journal article" date="2019" name="Int. J. Syst. Evol. Microbiol.">
        <title>The Global Catalogue of Microorganisms (GCM) 10K type strain sequencing project: providing services to taxonomists for standard genome sequencing and annotation.</title>
        <authorList>
            <consortium name="The Broad Institute Genomics Platform"/>
            <consortium name="The Broad Institute Genome Sequencing Center for Infectious Disease"/>
            <person name="Wu L."/>
            <person name="Ma J."/>
        </authorList>
    </citation>
    <scope>NUCLEOTIDE SEQUENCE [LARGE SCALE GENOMIC DNA]</scope>
    <source>
        <strain evidence="3">NBRC 103632</strain>
    </source>
</reference>
<proteinExistence type="predicted"/>
<feature type="domain" description="SnoaL-like" evidence="1">
    <location>
        <begin position="13"/>
        <end position="120"/>
    </location>
</feature>
<name>A0ABV9F1V5_9SPHN</name>